<dbReference type="EMBL" id="QFQP01000010">
    <property type="protein sequence ID" value="PZR13258.1"/>
    <property type="molecule type" value="Genomic_DNA"/>
</dbReference>
<evidence type="ECO:0000256" key="4">
    <source>
        <dbReference type="SAM" id="MobiDB-lite"/>
    </source>
</evidence>
<evidence type="ECO:0000256" key="1">
    <source>
        <dbReference type="ARBA" id="ARBA00004196"/>
    </source>
</evidence>
<feature type="region of interest" description="Disordered" evidence="4">
    <location>
        <begin position="375"/>
        <end position="397"/>
    </location>
</feature>
<protein>
    <recommendedName>
        <fullName evidence="7">Membrane fusion protein biotin-lipoyl like domain-containing protein</fullName>
    </recommendedName>
</protein>
<reference evidence="5 6" key="1">
    <citation type="submission" date="2017-08" db="EMBL/GenBank/DDBJ databases">
        <title>Infants hospitalized years apart are colonized by the same room-sourced microbial strains.</title>
        <authorList>
            <person name="Brooks B."/>
            <person name="Olm M.R."/>
            <person name="Firek B.A."/>
            <person name="Baker R."/>
            <person name="Thomas B.C."/>
            <person name="Morowitz M.J."/>
            <person name="Banfield J.F."/>
        </authorList>
    </citation>
    <scope>NUCLEOTIDE SEQUENCE [LARGE SCALE GENOMIC DNA]</scope>
    <source>
        <strain evidence="5">S2_003_000_R2_14</strain>
    </source>
</reference>
<dbReference type="Proteomes" id="UP000249061">
    <property type="component" value="Unassembled WGS sequence"/>
</dbReference>
<dbReference type="PANTHER" id="PTHR32347:SF23">
    <property type="entry name" value="BLL5650 PROTEIN"/>
    <property type="match status" value="1"/>
</dbReference>
<organism evidence="5 6">
    <name type="scientific">Archangium gephyra</name>
    <dbReference type="NCBI Taxonomy" id="48"/>
    <lineage>
        <taxon>Bacteria</taxon>
        <taxon>Pseudomonadati</taxon>
        <taxon>Myxococcota</taxon>
        <taxon>Myxococcia</taxon>
        <taxon>Myxococcales</taxon>
        <taxon>Cystobacterineae</taxon>
        <taxon>Archangiaceae</taxon>
        <taxon>Archangium</taxon>
    </lineage>
</organism>
<dbReference type="AlphaFoldDB" id="A0A2W5UVL5"/>
<gene>
    <name evidence="5" type="ORF">DI536_13305</name>
</gene>
<comment type="caution">
    <text evidence="5">The sequence shown here is derived from an EMBL/GenBank/DDBJ whole genome shotgun (WGS) entry which is preliminary data.</text>
</comment>
<sequence length="732" mass="77640">MSLPGLKASIEFTSGEQGEGLVDRDTGTTLQLSAVEATLLRSWDGTVSAGALADLVLLQGVSVEPRQVEQFFARLERSGLLATPAPTVPFFSPSSPGVETEEDVVPLLRNDLIITPSKSSRSTLDVFDPAFDRSFTLYDFEISIARMLDGRRTAGEIIVAANRLGIPATLATLRTFLQQLRAYQFIDTNAPAADASTWAPRKEWTIEVRELYASALRLMRASRFEEARQYVDAMVAADPSNQEAAALRQRIDAEALGSGEMLVPFDDLHTPVSTAAVRLDDTDPKRSPVQTPISLKTTPYGSKMLATPSLRELPVAGAEAASGFEPVSLAMPRATHVAEPPKPLNLKTTPYGISPALGPGIERGGSAQEQLDAGVPLPLPPAEESTTAPAMWPSAGEPRAPGDPFASFGFHTGPPSAETLAPFTSGLFKKVPDEAVPPEDVPELPKKKRGVLVPVLVAAVVLLGAAAALLRPVAVKAQVPCSLKTQVLAVATSPREGVVKSADVKTGDVVEKGAVLARLEFSLDDAPGAFEARVAAVQKEINALGRPVPAKVKKQKAAVKKAELAVKAAQKGIGRLTGAKLAAAEKKVALKQKALEKANATLEALTHEAKRAELEKQIQEIRAAAATATKNRERSAIEAPEAGVVVLPRDFPVTVKEGGEFASIVSPRLHVVADVPSQVTKGTLKLSSGDRELVLQRDGAAVGSVEFSPALMDQKAELHFTSGEKPWVMTLR</sequence>
<evidence type="ECO:0000313" key="5">
    <source>
        <dbReference type="EMBL" id="PZR13258.1"/>
    </source>
</evidence>
<comment type="subcellular location">
    <subcellularLocation>
        <location evidence="1">Cell envelope</location>
    </subcellularLocation>
</comment>
<accession>A0A2W5UVL5</accession>
<evidence type="ECO:0000256" key="2">
    <source>
        <dbReference type="ARBA" id="ARBA00023054"/>
    </source>
</evidence>
<keyword evidence="2 3" id="KW-0175">Coiled coil</keyword>
<proteinExistence type="predicted"/>
<dbReference type="PANTHER" id="PTHR32347">
    <property type="entry name" value="EFFLUX SYSTEM COMPONENT YKNX-RELATED"/>
    <property type="match status" value="1"/>
</dbReference>
<evidence type="ECO:0008006" key="7">
    <source>
        <dbReference type="Google" id="ProtNLM"/>
    </source>
</evidence>
<evidence type="ECO:0000313" key="6">
    <source>
        <dbReference type="Proteomes" id="UP000249061"/>
    </source>
</evidence>
<evidence type="ECO:0000256" key="3">
    <source>
        <dbReference type="SAM" id="Coils"/>
    </source>
</evidence>
<dbReference type="InterPro" id="IPR050465">
    <property type="entry name" value="UPF0194_transport"/>
</dbReference>
<name>A0A2W5UVL5_9BACT</name>
<dbReference type="GO" id="GO:0030313">
    <property type="term" value="C:cell envelope"/>
    <property type="evidence" value="ECO:0007669"/>
    <property type="project" value="UniProtKB-SubCell"/>
</dbReference>
<feature type="coiled-coil region" evidence="3">
    <location>
        <begin position="581"/>
        <end position="631"/>
    </location>
</feature>